<proteinExistence type="predicted"/>
<evidence type="ECO:0000313" key="2">
    <source>
        <dbReference type="Proteomes" id="UP001470230"/>
    </source>
</evidence>
<organism evidence="1 2">
    <name type="scientific">Tritrichomonas musculus</name>
    <dbReference type="NCBI Taxonomy" id="1915356"/>
    <lineage>
        <taxon>Eukaryota</taxon>
        <taxon>Metamonada</taxon>
        <taxon>Parabasalia</taxon>
        <taxon>Tritrichomonadida</taxon>
        <taxon>Tritrichomonadidae</taxon>
        <taxon>Tritrichomonas</taxon>
    </lineage>
</organism>
<sequence>MEVSGINLFKDDQIISKDDGASGSALFVVLTHAKSIALTGFIFENCSAIKSGGSVFVTSLVSNENREIKFFNCSFTNKKL</sequence>
<reference evidence="1 2" key="1">
    <citation type="submission" date="2024-04" db="EMBL/GenBank/DDBJ databases">
        <title>Tritrichomonas musculus Genome.</title>
        <authorList>
            <person name="Alves-Ferreira E."/>
            <person name="Grigg M."/>
            <person name="Lorenzi H."/>
            <person name="Galac M."/>
        </authorList>
    </citation>
    <scope>NUCLEOTIDE SEQUENCE [LARGE SCALE GENOMIC DNA]</scope>
    <source>
        <strain evidence="1 2">EAF2021</strain>
    </source>
</reference>
<dbReference type="EMBL" id="JAPFFF010000028">
    <property type="protein sequence ID" value="KAK8847199.1"/>
    <property type="molecule type" value="Genomic_DNA"/>
</dbReference>
<comment type="caution">
    <text evidence="1">The sequence shown here is derived from an EMBL/GenBank/DDBJ whole genome shotgun (WGS) entry which is preliminary data.</text>
</comment>
<evidence type="ECO:0000313" key="1">
    <source>
        <dbReference type="EMBL" id="KAK8847199.1"/>
    </source>
</evidence>
<dbReference type="Proteomes" id="UP001470230">
    <property type="component" value="Unassembled WGS sequence"/>
</dbReference>
<keyword evidence="2" id="KW-1185">Reference proteome</keyword>
<protein>
    <submittedName>
        <fullName evidence="1">Uncharacterized protein</fullName>
    </submittedName>
</protein>
<gene>
    <name evidence="1" type="ORF">M9Y10_019782</name>
</gene>
<accession>A0ABR2HH98</accession>
<name>A0ABR2HH98_9EUKA</name>